<organism evidence="1 2">
    <name type="scientific">Cricetulus griseus</name>
    <name type="common">Chinese hamster</name>
    <name type="synonym">Cricetulus barabensis griseus</name>
    <dbReference type="NCBI Taxonomy" id="10029"/>
    <lineage>
        <taxon>Eukaryota</taxon>
        <taxon>Metazoa</taxon>
        <taxon>Chordata</taxon>
        <taxon>Craniata</taxon>
        <taxon>Vertebrata</taxon>
        <taxon>Euteleostomi</taxon>
        <taxon>Mammalia</taxon>
        <taxon>Eutheria</taxon>
        <taxon>Euarchontoglires</taxon>
        <taxon>Glires</taxon>
        <taxon>Rodentia</taxon>
        <taxon>Myomorpha</taxon>
        <taxon>Muroidea</taxon>
        <taxon>Cricetidae</taxon>
        <taxon>Cricetinae</taxon>
        <taxon>Cricetulus</taxon>
    </lineage>
</organism>
<sequence length="83" mass="9086">MVPDGRNIMQGQHRIFHSGPHQNTVFPQACSLPFSVVRSHHFPLTCFHVSPSHASPEKPKYSKGGTECKNGGSRLSCIFLALG</sequence>
<name>G3GR65_CRIGR</name>
<proteinExistence type="predicted"/>
<gene>
    <name evidence="1" type="ORF">I79_000008</name>
</gene>
<evidence type="ECO:0000313" key="1">
    <source>
        <dbReference type="EMBL" id="EGV95077.1"/>
    </source>
</evidence>
<dbReference type="AlphaFoldDB" id="G3GR65"/>
<reference evidence="2" key="1">
    <citation type="journal article" date="2011" name="Nat. Biotechnol.">
        <title>The genomic sequence of the Chinese hamster ovary (CHO)-K1 cell line.</title>
        <authorList>
            <person name="Xu X."/>
            <person name="Nagarajan H."/>
            <person name="Lewis N.E."/>
            <person name="Pan S."/>
            <person name="Cai Z."/>
            <person name="Liu X."/>
            <person name="Chen W."/>
            <person name="Xie M."/>
            <person name="Wang W."/>
            <person name="Hammond S."/>
            <person name="Andersen M.R."/>
            <person name="Neff N."/>
            <person name="Passarelli B."/>
            <person name="Koh W."/>
            <person name="Fan H.C."/>
            <person name="Wang J."/>
            <person name="Gui Y."/>
            <person name="Lee K.H."/>
            <person name="Betenbaugh M.J."/>
            <person name="Quake S.R."/>
            <person name="Famili I."/>
            <person name="Palsson B.O."/>
            <person name="Wang J."/>
        </authorList>
    </citation>
    <scope>NUCLEOTIDE SEQUENCE [LARGE SCALE GENOMIC DNA]</scope>
    <source>
        <strain evidence="2">CHO K1 cell line</strain>
    </source>
</reference>
<dbReference type="InParanoid" id="G3GR65"/>
<evidence type="ECO:0000313" key="2">
    <source>
        <dbReference type="Proteomes" id="UP000001075"/>
    </source>
</evidence>
<dbReference type="Proteomes" id="UP000001075">
    <property type="component" value="Unassembled WGS sequence"/>
</dbReference>
<accession>G3GR65</accession>
<protein>
    <submittedName>
        <fullName evidence="1">Uncharacterized protein</fullName>
    </submittedName>
</protein>
<dbReference type="EMBL" id="JH000001">
    <property type="protein sequence ID" value="EGV95077.1"/>
    <property type="molecule type" value="Genomic_DNA"/>
</dbReference>